<reference evidence="5" key="1">
    <citation type="submission" date="2017-07" db="EMBL/GenBank/DDBJ databases">
        <title>Comparative genome mining reveals phylogenetic distribution patterns of secondary metabolites in Amycolatopsis.</title>
        <authorList>
            <person name="Adamek M."/>
            <person name="Alanjary M."/>
            <person name="Sales-Ortells H."/>
            <person name="Goodfellow M."/>
            <person name="Bull A.T."/>
            <person name="Kalinowski J."/>
            <person name="Ziemert N."/>
        </authorList>
    </citation>
    <scope>NUCLEOTIDE SEQUENCE [LARGE SCALE GENOMIC DNA]</scope>
    <source>
        <strain evidence="5">H5</strain>
    </source>
</reference>
<keyword evidence="2" id="KW-0472">Membrane</keyword>
<sequence>MTPPSQPPGPQQPQWWQPPADPRGTPPQPGAWQPDQQATGPHAGQWQPNADPGAVTGSASGPWQPGTGSFSGPWQPPAPPQQQPGPPGGWPAPPSPAGPQYGGGFQPAQYGGLGAFAAAPEKKPKSKKPLLLGGIAVLVLVAGGGVAWLLGAFRGDVLEQQSLQDGVVKVLNENYGEPDVKNAQCPANEAAANGTTFDCTVTIGGQPKKVTVRVLNDRPEYEVGAPH</sequence>
<protein>
    <recommendedName>
        <fullName evidence="3">DUF4333 domain-containing protein</fullName>
    </recommendedName>
</protein>
<gene>
    <name evidence="4" type="ORF">CF165_19610</name>
</gene>
<evidence type="ECO:0000313" key="4">
    <source>
        <dbReference type="EMBL" id="OXM66971.1"/>
    </source>
</evidence>
<dbReference type="EMBL" id="NMUL01000016">
    <property type="protein sequence ID" value="OXM66971.1"/>
    <property type="molecule type" value="Genomic_DNA"/>
</dbReference>
<keyword evidence="2" id="KW-1133">Transmembrane helix</keyword>
<dbReference type="RefSeq" id="WP_093948972.1">
    <property type="nucleotide sequence ID" value="NZ_NMUL01000016.1"/>
</dbReference>
<proteinExistence type="predicted"/>
<feature type="compositionally biased region" description="Pro residues" evidence="1">
    <location>
        <begin position="1"/>
        <end position="11"/>
    </location>
</feature>
<dbReference type="Proteomes" id="UP000215199">
    <property type="component" value="Unassembled WGS sequence"/>
</dbReference>
<feature type="compositionally biased region" description="Polar residues" evidence="1">
    <location>
        <begin position="57"/>
        <end position="70"/>
    </location>
</feature>
<dbReference type="AlphaFoldDB" id="A0A229T7N0"/>
<organism evidence="4 5">
    <name type="scientific">Amycolatopsis vastitatis</name>
    <dbReference type="NCBI Taxonomy" id="1905142"/>
    <lineage>
        <taxon>Bacteria</taxon>
        <taxon>Bacillati</taxon>
        <taxon>Actinomycetota</taxon>
        <taxon>Actinomycetes</taxon>
        <taxon>Pseudonocardiales</taxon>
        <taxon>Pseudonocardiaceae</taxon>
        <taxon>Amycolatopsis</taxon>
    </lineage>
</organism>
<dbReference type="OrthoDB" id="3625154at2"/>
<feature type="compositionally biased region" description="Pro residues" evidence="1">
    <location>
        <begin position="74"/>
        <end position="97"/>
    </location>
</feature>
<comment type="caution">
    <text evidence="4">The sequence shown here is derived from an EMBL/GenBank/DDBJ whole genome shotgun (WGS) entry which is preliminary data.</text>
</comment>
<evidence type="ECO:0000256" key="2">
    <source>
        <dbReference type="SAM" id="Phobius"/>
    </source>
</evidence>
<evidence type="ECO:0000256" key="1">
    <source>
        <dbReference type="SAM" id="MobiDB-lite"/>
    </source>
</evidence>
<feature type="compositionally biased region" description="Pro residues" evidence="1">
    <location>
        <begin position="19"/>
        <end position="29"/>
    </location>
</feature>
<accession>A0A229T7N0</accession>
<evidence type="ECO:0000259" key="3">
    <source>
        <dbReference type="Pfam" id="PF14230"/>
    </source>
</evidence>
<name>A0A229T7N0_9PSEU</name>
<feature type="region of interest" description="Disordered" evidence="1">
    <location>
        <begin position="1"/>
        <end position="106"/>
    </location>
</feature>
<feature type="domain" description="DUF4333" evidence="3">
    <location>
        <begin position="146"/>
        <end position="217"/>
    </location>
</feature>
<dbReference type="Pfam" id="PF14230">
    <property type="entry name" value="DUF4333"/>
    <property type="match status" value="1"/>
</dbReference>
<evidence type="ECO:0000313" key="5">
    <source>
        <dbReference type="Proteomes" id="UP000215199"/>
    </source>
</evidence>
<keyword evidence="5" id="KW-1185">Reference proteome</keyword>
<keyword evidence="2" id="KW-0812">Transmembrane</keyword>
<dbReference type="InterPro" id="IPR025637">
    <property type="entry name" value="DUF4333"/>
</dbReference>
<feature type="transmembrane region" description="Helical" evidence="2">
    <location>
        <begin position="130"/>
        <end position="153"/>
    </location>
</feature>